<feature type="binding site" evidence="7">
    <location>
        <begin position="77"/>
        <end position="78"/>
    </location>
    <ligand>
        <name>(2S)-2-hydroxy-3-oxobutyl phosphate</name>
        <dbReference type="ChEBI" id="CHEBI:58830"/>
    </ligand>
</feature>
<proteinExistence type="inferred from homology"/>
<evidence type="ECO:0000313" key="9">
    <source>
        <dbReference type="Proteomes" id="UP000716004"/>
    </source>
</evidence>
<evidence type="ECO:0000256" key="2">
    <source>
        <dbReference type="ARBA" id="ARBA00007424"/>
    </source>
</evidence>
<dbReference type="AlphaFoldDB" id="A0A8J7YIR8"/>
<dbReference type="Pfam" id="PF00885">
    <property type="entry name" value="DMRL_synthase"/>
    <property type="match status" value="1"/>
</dbReference>
<dbReference type="GO" id="GO:0009231">
    <property type="term" value="P:riboflavin biosynthetic process"/>
    <property type="evidence" value="ECO:0007669"/>
    <property type="project" value="UniProtKB-UniRule"/>
</dbReference>
<evidence type="ECO:0000256" key="4">
    <source>
        <dbReference type="ARBA" id="ARBA00022619"/>
    </source>
</evidence>
<comment type="pathway">
    <text evidence="1 7">Cofactor biosynthesis; riboflavin biosynthesis; riboflavin from 2-hydroxy-3-oxobutyl phosphate and 5-amino-6-(D-ribitylamino)uracil: step 1/2.</text>
</comment>
<dbReference type="InterPro" id="IPR036467">
    <property type="entry name" value="LS/RS_sf"/>
</dbReference>
<evidence type="ECO:0000256" key="7">
    <source>
        <dbReference type="HAMAP-Rule" id="MF_00178"/>
    </source>
</evidence>
<reference evidence="8" key="1">
    <citation type="submission" date="2021-04" db="EMBL/GenBank/DDBJ databases">
        <title>Genomic insights into ecological role and evolution of a novel Thermoplasmata order Candidatus Sysuiplasmatales.</title>
        <authorList>
            <person name="Yuan Y."/>
        </authorList>
    </citation>
    <scope>NUCLEOTIDE SEQUENCE</scope>
    <source>
        <strain evidence="8">YP2-bin.285</strain>
    </source>
</reference>
<sequence length="151" mass="16454">MPGRTKARAAIVCSEFNEEITSRMFSRATERCRENGMAVTATCIVPGAFDIPLFLDLLLSRRDVDCAITLGAIVKGDTDHDSVIAREVASSVVGLSLKHGKPVALGISGPGMTWEQASDRAEEYAVRAADAAMKMTLTLRKMRRARRRNAE</sequence>
<dbReference type="InterPro" id="IPR002180">
    <property type="entry name" value="LS/RS"/>
</dbReference>
<dbReference type="NCBIfam" id="TIGR00114">
    <property type="entry name" value="lumazine-synth"/>
    <property type="match status" value="1"/>
</dbReference>
<dbReference type="SUPFAM" id="SSF52121">
    <property type="entry name" value="Lumazine synthase"/>
    <property type="match status" value="1"/>
</dbReference>
<gene>
    <name evidence="7 8" type="primary">ribH</name>
    <name evidence="8" type="ORF">J9259_03090</name>
</gene>
<comment type="similarity">
    <text evidence="2 7">Belongs to the DMRL synthase family.</text>
</comment>
<dbReference type="PANTHER" id="PTHR21058">
    <property type="entry name" value="6,7-DIMETHYL-8-RIBITYLLUMAZINE SYNTHASE DMRL SYNTHASE LUMAZINE SYNTHASE"/>
    <property type="match status" value="1"/>
</dbReference>
<dbReference type="InterPro" id="IPR034964">
    <property type="entry name" value="LS"/>
</dbReference>
<dbReference type="Gene3D" id="3.40.50.960">
    <property type="entry name" value="Lumazine/riboflavin synthase"/>
    <property type="match status" value="1"/>
</dbReference>
<comment type="catalytic activity">
    <reaction evidence="6 7">
        <text>(2S)-2-hydroxy-3-oxobutyl phosphate + 5-amino-6-(D-ribitylamino)uracil = 6,7-dimethyl-8-(1-D-ribityl)lumazine + phosphate + 2 H2O + H(+)</text>
        <dbReference type="Rhea" id="RHEA:26152"/>
        <dbReference type="ChEBI" id="CHEBI:15377"/>
        <dbReference type="ChEBI" id="CHEBI:15378"/>
        <dbReference type="ChEBI" id="CHEBI:15934"/>
        <dbReference type="ChEBI" id="CHEBI:43474"/>
        <dbReference type="ChEBI" id="CHEBI:58201"/>
        <dbReference type="ChEBI" id="CHEBI:58830"/>
        <dbReference type="EC" id="2.5.1.78"/>
    </reaction>
</comment>
<organism evidence="8 9">
    <name type="scientific">Candidatus Sysuiplasma superficiale</name>
    <dbReference type="NCBI Taxonomy" id="2823368"/>
    <lineage>
        <taxon>Archaea</taxon>
        <taxon>Methanobacteriati</taxon>
        <taxon>Thermoplasmatota</taxon>
        <taxon>Thermoplasmata</taxon>
        <taxon>Candidatus Sysuiplasmatales</taxon>
        <taxon>Candidatus Sysuiplasmataceae</taxon>
        <taxon>Candidatus Sysuiplasma</taxon>
    </lineage>
</organism>
<feature type="active site" description="Proton donor" evidence="7">
    <location>
        <position position="80"/>
    </location>
</feature>
<feature type="binding site" evidence="7">
    <location>
        <position position="105"/>
    </location>
    <ligand>
        <name>5-amino-6-(D-ribitylamino)uracil</name>
        <dbReference type="ChEBI" id="CHEBI:15934"/>
    </ligand>
</feature>
<keyword evidence="5 7" id="KW-0808">Transferase</keyword>
<evidence type="ECO:0000256" key="1">
    <source>
        <dbReference type="ARBA" id="ARBA00004917"/>
    </source>
</evidence>
<feature type="binding site" evidence="7">
    <location>
        <begin position="72"/>
        <end position="74"/>
    </location>
    <ligand>
        <name>5-amino-6-(D-ribitylamino)uracil</name>
        <dbReference type="ChEBI" id="CHEBI:15934"/>
    </ligand>
</feature>
<dbReference type="UniPathway" id="UPA00275">
    <property type="reaction ID" value="UER00404"/>
</dbReference>
<accession>A0A8J7YIR8</accession>
<keyword evidence="4 7" id="KW-0686">Riboflavin biosynthesis</keyword>
<dbReference type="Proteomes" id="UP000716004">
    <property type="component" value="Unassembled WGS sequence"/>
</dbReference>
<evidence type="ECO:0000256" key="6">
    <source>
        <dbReference type="ARBA" id="ARBA00048785"/>
    </source>
</evidence>
<dbReference type="GO" id="GO:0000906">
    <property type="term" value="F:6,7-dimethyl-8-ribityllumazine synthase activity"/>
    <property type="evidence" value="ECO:0007669"/>
    <property type="project" value="UniProtKB-UniRule"/>
</dbReference>
<feature type="binding site" evidence="7">
    <location>
        <position position="120"/>
    </location>
    <ligand>
        <name>(2S)-2-hydroxy-3-oxobutyl phosphate</name>
        <dbReference type="ChEBI" id="CHEBI:58830"/>
    </ligand>
</feature>
<comment type="function">
    <text evidence="7">Catalyzes the formation of 6,7-dimethyl-8-ribityllumazine by condensation of 5-amino-6-(D-ribitylamino)uracil with 3,4-dihydroxy-2-butanone 4-phosphate. This is the penultimate step in the biosynthesis of riboflavin.</text>
</comment>
<feature type="binding site" evidence="7">
    <location>
        <position position="16"/>
    </location>
    <ligand>
        <name>5-amino-6-(D-ribitylamino)uracil</name>
        <dbReference type="ChEBI" id="CHEBI:15934"/>
    </ligand>
</feature>
<dbReference type="EMBL" id="JAGVSJ010000005">
    <property type="protein sequence ID" value="MBX8631492.1"/>
    <property type="molecule type" value="Genomic_DNA"/>
</dbReference>
<dbReference type="HAMAP" id="MF_00178">
    <property type="entry name" value="Lumazine_synth"/>
    <property type="match status" value="1"/>
</dbReference>
<dbReference type="EC" id="2.5.1.78" evidence="3 7"/>
<comment type="caution">
    <text evidence="8">The sequence shown here is derived from an EMBL/GenBank/DDBJ whole genome shotgun (WGS) entry which is preliminary data.</text>
</comment>
<dbReference type="GO" id="GO:0009349">
    <property type="term" value="C:riboflavin synthase complex"/>
    <property type="evidence" value="ECO:0007669"/>
    <property type="project" value="UniProtKB-UniRule"/>
</dbReference>
<evidence type="ECO:0000313" key="8">
    <source>
        <dbReference type="EMBL" id="MBX8631492.1"/>
    </source>
</evidence>
<protein>
    <recommendedName>
        <fullName evidence="3 7">6,7-dimethyl-8-ribityllumazine synthase</fullName>
        <shortName evidence="7">DMRL synthase</shortName>
        <shortName evidence="7">LS</shortName>
        <shortName evidence="7">Lumazine synthase</shortName>
        <ecNumber evidence="3 7">2.5.1.78</ecNumber>
    </recommendedName>
</protein>
<evidence type="ECO:0000256" key="5">
    <source>
        <dbReference type="ARBA" id="ARBA00022679"/>
    </source>
</evidence>
<name>A0A8J7YIR8_9ARCH</name>
<evidence type="ECO:0000256" key="3">
    <source>
        <dbReference type="ARBA" id="ARBA00012664"/>
    </source>
</evidence>
<dbReference type="PANTHER" id="PTHR21058:SF0">
    <property type="entry name" value="6,7-DIMETHYL-8-RIBITYLLUMAZINE SYNTHASE"/>
    <property type="match status" value="1"/>
</dbReference>
<feature type="binding site" evidence="7">
    <location>
        <begin position="48"/>
        <end position="50"/>
    </location>
    <ligand>
        <name>5-amino-6-(D-ribitylamino)uracil</name>
        <dbReference type="ChEBI" id="CHEBI:15934"/>
    </ligand>
</feature>